<evidence type="ECO:0000256" key="4">
    <source>
        <dbReference type="ARBA" id="ARBA00022679"/>
    </source>
</evidence>
<evidence type="ECO:0000256" key="10">
    <source>
        <dbReference type="ARBA" id="ARBA00072638"/>
    </source>
</evidence>
<gene>
    <name evidence="14" type="primary">LOC101869654</name>
</gene>
<evidence type="ECO:0000259" key="13">
    <source>
        <dbReference type="PROSITE" id="PS51165"/>
    </source>
</evidence>
<evidence type="ECO:0000256" key="5">
    <source>
        <dbReference type="ARBA" id="ARBA00022884"/>
    </source>
</evidence>
<proteinExistence type="inferred from homology"/>
<evidence type="ECO:0000256" key="2">
    <source>
        <dbReference type="ARBA" id="ARBA00008361"/>
    </source>
</evidence>
<sequence length="655" mass="71724">MRTRLLQHSNAPLHGQRWRGLLLNREEREALRSHHLPACTVGPRGSPSRHGEAAPAGLTAIGPPRGWPGSTLRAAGRDKMAGAGRYFCTAGRGLEPFLEREVRARLGATEVRSCLGRTAPLRLGGERGDPKPDGALRVWARSCTGREGAWRERYSPCCGQRCLPLGQGVYPRHSYELRGAHPQHIPSLVYGFCASPEVDCTAGKVFFSTEAAPGELRKLKSGERLFLLLKKRTALVGSRNKGKMLHDIKSLFIEEPKYWQDVISIWRNFHGCEGKKDDVSQENPSPLKRKSKERDTASKRQKTEEQVRETVSEEHQTGAGERCVVPEDSQTESETSLADSSKSSGEKAIANEQLNFSFRVSCRCSGAIAKVLTSQEIGRAVGVTLMKQCGWQADLRDPDVEIFLHLNDVHSVVGIPLFRLPLANREYIKTAGLRSTIAWAMASLAEISAGAFVLDPMCGLGTILLEAAKEWPEACYWGADISDSQLEGADVNIRSAGLMDKIELLKASVKALPLPSESFDAVISDIPFGKKFKITKDIQVLPDLLQEMERLLRVGGTIVLLLSRDLHKRMDDITKCAEHDSPDASSGGTSETTTAEALHADGNSSSLVNGVEESFLSSRQTCFGSLVRDGVYGVSLGKTDAFIYKYKKICTAGNQ</sequence>
<dbReference type="GO" id="GO:0003723">
    <property type="term" value="F:RNA binding"/>
    <property type="evidence" value="ECO:0007669"/>
    <property type="project" value="UniProtKB-UniRule"/>
</dbReference>
<comment type="subcellular location">
    <subcellularLocation>
        <location evidence="1">Nucleus</location>
    </subcellularLocation>
</comment>
<keyword evidence="15" id="KW-1185">Reference proteome</keyword>
<accession>A0A8V5FR07</accession>
<feature type="compositionally biased region" description="Polar residues" evidence="12">
    <location>
        <begin position="332"/>
        <end position="343"/>
    </location>
</feature>
<keyword evidence="3" id="KW-0489">Methyltransferase</keyword>
<dbReference type="InterPro" id="IPR004114">
    <property type="entry name" value="THUMP_dom"/>
</dbReference>
<organism evidence="14 15">
    <name type="scientific">Melopsittacus undulatus</name>
    <name type="common">Budgerigar</name>
    <name type="synonym">Psittacus undulatus</name>
    <dbReference type="NCBI Taxonomy" id="13146"/>
    <lineage>
        <taxon>Eukaryota</taxon>
        <taxon>Metazoa</taxon>
        <taxon>Chordata</taxon>
        <taxon>Craniata</taxon>
        <taxon>Vertebrata</taxon>
        <taxon>Euteleostomi</taxon>
        <taxon>Archelosauria</taxon>
        <taxon>Archosauria</taxon>
        <taxon>Dinosauria</taxon>
        <taxon>Saurischia</taxon>
        <taxon>Theropoda</taxon>
        <taxon>Coelurosauria</taxon>
        <taxon>Aves</taxon>
        <taxon>Neognathae</taxon>
        <taxon>Neoaves</taxon>
        <taxon>Telluraves</taxon>
        <taxon>Australaves</taxon>
        <taxon>Psittaciformes</taxon>
        <taxon>Psittaculidae</taxon>
        <taxon>Melopsittacus</taxon>
    </lineage>
</organism>
<comment type="catalytic activity">
    <reaction evidence="7">
        <text>guanosine in U6 snRNA + S-adenosyl-L-methionine = N(2)-methylguanosine in U6 snRNA + S-adenosyl-L-homocysteine + H(+)</text>
        <dbReference type="Rhea" id="RHEA:83423"/>
        <dbReference type="Rhea" id="RHEA-COMP:20128"/>
        <dbReference type="Rhea" id="RHEA-COMP:20129"/>
        <dbReference type="ChEBI" id="CHEBI:15378"/>
        <dbReference type="ChEBI" id="CHEBI:57856"/>
        <dbReference type="ChEBI" id="CHEBI:59789"/>
        <dbReference type="ChEBI" id="CHEBI:74269"/>
        <dbReference type="ChEBI" id="CHEBI:74481"/>
    </reaction>
    <physiologicalReaction direction="left-to-right" evidence="7">
        <dbReference type="Rhea" id="RHEA:83424"/>
    </physiologicalReaction>
</comment>
<evidence type="ECO:0000256" key="12">
    <source>
        <dbReference type="SAM" id="MobiDB-lite"/>
    </source>
</evidence>
<dbReference type="PANTHER" id="PTHR14911">
    <property type="entry name" value="THUMP DOMAIN-CONTAINING"/>
    <property type="match status" value="1"/>
</dbReference>
<dbReference type="GO" id="GO:0043527">
    <property type="term" value="C:tRNA methyltransferase complex"/>
    <property type="evidence" value="ECO:0007669"/>
    <property type="project" value="UniProtKB-ARBA"/>
</dbReference>
<keyword evidence="5" id="KW-0694">RNA-binding</keyword>
<name>A0A8V5FR07_MELUD</name>
<dbReference type="InterPro" id="IPR029063">
    <property type="entry name" value="SAM-dependent_MTases_sf"/>
</dbReference>
<keyword evidence="6" id="KW-0539">Nucleus</keyword>
<dbReference type="AlphaFoldDB" id="A0A8V5FR07"/>
<dbReference type="InterPro" id="IPR000241">
    <property type="entry name" value="RlmKL-like_Mtase"/>
</dbReference>
<dbReference type="Pfam" id="PF01170">
    <property type="entry name" value="UPF0020"/>
    <property type="match status" value="1"/>
</dbReference>
<dbReference type="Gene3D" id="3.30.2130.30">
    <property type="match status" value="1"/>
</dbReference>
<dbReference type="Ensembl" id="ENSMUNT00000033873.1">
    <property type="protein sequence ID" value="ENSMUNP00000022792.1"/>
    <property type="gene ID" value="ENSMUNG00000006780.2"/>
</dbReference>
<reference evidence="14" key="3">
    <citation type="submission" date="2025-09" db="UniProtKB">
        <authorList>
            <consortium name="Ensembl"/>
        </authorList>
    </citation>
    <scope>IDENTIFICATION</scope>
</reference>
<evidence type="ECO:0000313" key="15">
    <source>
        <dbReference type="Proteomes" id="UP000694405"/>
    </source>
</evidence>
<dbReference type="GO" id="GO:0030488">
    <property type="term" value="P:tRNA methylation"/>
    <property type="evidence" value="ECO:0007669"/>
    <property type="project" value="TreeGrafter"/>
</dbReference>
<evidence type="ECO:0000256" key="7">
    <source>
        <dbReference type="ARBA" id="ARBA00050381"/>
    </source>
</evidence>
<dbReference type="PANTHER" id="PTHR14911:SF1">
    <property type="entry name" value="THUMP DOMAIN-CONTAINING PROTEIN 2"/>
    <property type="match status" value="1"/>
</dbReference>
<feature type="compositionally biased region" description="Basic and acidic residues" evidence="12">
    <location>
        <begin position="292"/>
        <end position="316"/>
    </location>
</feature>
<evidence type="ECO:0000256" key="9">
    <source>
        <dbReference type="ARBA" id="ARBA00065362"/>
    </source>
</evidence>
<comment type="subunit">
    <text evidence="9">Part of the heterodimeric THUMPD2-TRM112 methyltransferase complex; this complex forms an active tRNA methyltransferase, where TRMT112 acts as an activator of the catalytic subunit THUMPD2.</text>
</comment>
<feature type="domain" description="THUMP" evidence="13">
    <location>
        <begin position="309"/>
        <end position="417"/>
    </location>
</feature>
<protein>
    <recommendedName>
        <fullName evidence="10">U6 snRNA (guanine-N(2))-methyltransferase THUMPD2</fullName>
    </recommendedName>
    <alternativeName>
        <fullName evidence="11">THUMP domain-containing protein 2</fullName>
    </alternativeName>
</protein>
<dbReference type="GO" id="GO:0016423">
    <property type="term" value="F:tRNA (guanine) methyltransferase activity"/>
    <property type="evidence" value="ECO:0007669"/>
    <property type="project" value="TreeGrafter"/>
</dbReference>
<dbReference type="SUPFAM" id="SSF53335">
    <property type="entry name" value="S-adenosyl-L-methionine-dependent methyltransferases"/>
    <property type="match status" value="1"/>
</dbReference>
<dbReference type="FunFam" id="3.40.50.150:FF:000177">
    <property type="entry name" value="THUMP domain containing 2, isoform CRA_b"/>
    <property type="match status" value="1"/>
</dbReference>
<evidence type="ECO:0000313" key="14">
    <source>
        <dbReference type="Ensembl" id="ENSMUNP00000022792.1"/>
    </source>
</evidence>
<feature type="region of interest" description="Disordered" evidence="12">
    <location>
        <begin position="275"/>
        <end position="344"/>
    </location>
</feature>
<evidence type="ECO:0000256" key="1">
    <source>
        <dbReference type="ARBA" id="ARBA00004123"/>
    </source>
</evidence>
<reference evidence="14" key="1">
    <citation type="submission" date="2020-03" db="EMBL/GenBank/DDBJ databases">
        <title>Melopsittacus undulatus (budgerigar) genome, bMelUnd1, maternal haplotype with Z.</title>
        <authorList>
            <person name="Gedman G."/>
            <person name="Mountcastle J."/>
            <person name="Haase B."/>
            <person name="Formenti G."/>
            <person name="Wright T."/>
            <person name="Apodaca J."/>
            <person name="Pelan S."/>
            <person name="Chow W."/>
            <person name="Rhie A."/>
            <person name="Howe K."/>
            <person name="Fedrigo O."/>
            <person name="Jarvis E.D."/>
        </authorList>
    </citation>
    <scope>NUCLEOTIDE SEQUENCE [LARGE SCALE GENOMIC DNA]</scope>
</reference>
<dbReference type="Proteomes" id="UP000694405">
    <property type="component" value="Chromosome 3"/>
</dbReference>
<dbReference type="CDD" id="cd02440">
    <property type="entry name" value="AdoMet_MTases"/>
    <property type="match status" value="1"/>
</dbReference>
<evidence type="ECO:0000256" key="11">
    <source>
        <dbReference type="ARBA" id="ARBA00077987"/>
    </source>
</evidence>
<dbReference type="SUPFAM" id="SSF143437">
    <property type="entry name" value="THUMP domain-like"/>
    <property type="match status" value="1"/>
</dbReference>
<evidence type="ECO:0000256" key="8">
    <source>
        <dbReference type="ARBA" id="ARBA00055679"/>
    </source>
</evidence>
<dbReference type="PROSITE" id="PS51165">
    <property type="entry name" value="THUMP"/>
    <property type="match status" value="1"/>
</dbReference>
<feature type="region of interest" description="Disordered" evidence="12">
    <location>
        <begin position="38"/>
        <end position="66"/>
    </location>
</feature>
<reference evidence="14" key="2">
    <citation type="submission" date="2025-08" db="UniProtKB">
        <authorList>
            <consortium name="Ensembl"/>
        </authorList>
    </citation>
    <scope>IDENTIFICATION</scope>
</reference>
<comment type="similarity">
    <text evidence="2">Belongs to the methyltransferase superfamily.</text>
</comment>
<evidence type="ECO:0000256" key="3">
    <source>
        <dbReference type="ARBA" id="ARBA00022603"/>
    </source>
</evidence>
<keyword evidence="4" id="KW-0808">Transferase</keyword>
<dbReference type="GO" id="GO:0005634">
    <property type="term" value="C:nucleus"/>
    <property type="evidence" value="ECO:0007669"/>
    <property type="project" value="UniProtKB-SubCell"/>
</dbReference>
<dbReference type="Gene3D" id="3.40.50.150">
    <property type="entry name" value="Vaccinia Virus protein VP39"/>
    <property type="match status" value="1"/>
</dbReference>
<dbReference type="SMART" id="SM00981">
    <property type="entry name" value="THUMP"/>
    <property type="match status" value="1"/>
</dbReference>
<comment type="function">
    <text evidence="8">Catalytic subunit of the THUMPD2-TRM112 methyltransferase complex, that specifically mediates the S-adenosyl-L-methionine-dependent N(2)-methylation of guanosine nucleotides, most probably at position 72 (m2G72), in the U6snRNA of the major spliceosome. This modification in the U6 snRNA affects the constitutive splicing efficiency of introns that have suboptimal splice sites and can impact final mRNA levels.</text>
</comment>
<evidence type="ECO:0000256" key="6">
    <source>
        <dbReference type="ARBA" id="ARBA00023242"/>
    </source>
</evidence>